<reference evidence="1 2" key="1">
    <citation type="journal article" date="2011" name="PLoS Pathog.">
        <title>Dynamic evolution of pathogenicity revealed by sequencing and comparative genomics of 19 Pseudomonas syringae isolates.</title>
        <authorList>
            <person name="Baltrus D.A."/>
            <person name="Nishimura M.T."/>
            <person name="Romanchuk A."/>
            <person name="Chang J.H."/>
            <person name="Mukhtar M.S."/>
            <person name="Cherkis K."/>
            <person name="Roach J."/>
            <person name="Grant S.R."/>
            <person name="Jones C.D."/>
            <person name="Dangl J.L."/>
        </authorList>
    </citation>
    <scope>NUCLEOTIDE SEQUENCE [LARGE SCALE GENOMIC DNA]</scope>
    <source>
        <strain evidence="1 2">M301315</strain>
    </source>
</reference>
<evidence type="ECO:0000313" key="2">
    <source>
        <dbReference type="Proteomes" id="UP000006426"/>
    </source>
</evidence>
<dbReference type="AlphaFoldDB" id="A0AAD0M567"/>
<organism evidence="1 2">
    <name type="scientific">Pseudomonas amygdali pv. lachrymans str. M301315</name>
    <dbReference type="NCBI Taxonomy" id="629260"/>
    <lineage>
        <taxon>Bacteria</taxon>
        <taxon>Pseudomonadati</taxon>
        <taxon>Pseudomonadota</taxon>
        <taxon>Gammaproteobacteria</taxon>
        <taxon>Pseudomonadales</taxon>
        <taxon>Pseudomonadaceae</taxon>
        <taxon>Pseudomonas</taxon>
        <taxon>Pseudomonas amygdali</taxon>
    </lineage>
</organism>
<dbReference type="EMBL" id="CP031226">
    <property type="protein sequence ID" value="AXH59499.1"/>
    <property type="molecule type" value="Genomic_DNA"/>
</dbReference>
<accession>A0AAD0M567</accession>
<keyword evidence="1" id="KW-0614">Plasmid</keyword>
<proteinExistence type="predicted"/>
<gene>
    <name evidence="1" type="ORF">PLA107_030190</name>
</gene>
<dbReference type="Proteomes" id="UP000006426">
    <property type="component" value="Plasmid pmppla107"/>
</dbReference>
<name>A0AAD0M567_PSEAV</name>
<geneLocation type="plasmid" evidence="2">
    <name>pmppla107</name>
</geneLocation>
<evidence type="ECO:0000313" key="1">
    <source>
        <dbReference type="EMBL" id="AXH59499.1"/>
    </source>
</evidence>
<sequence>MIGVCIFDDPKSARDGWASAGGEEAKRVTGYHELSSDKLWVTNLDFPDFKALNLLRLKHLAQSQYFRTSVKMLQSEYGILESKPLASFLSQTFNRVARLGDIHLGVEPHKFNYRYTQAISARMDVPSLRIPTQGLNPNEVQLIIDHATQENQAMTGVKKPERSHAVAFCYPRFAYSKWLLSQDYPLESVWKKDKLHKEWKIGIRDGKPLAKANHDFVRMLDNYALNARRSIFLRIAILSQEPSHRSFATFAAGAKGQRVWATYPEVLELMRYAEVAVYDSVSVGSGKLKDIPLIDNHQYSCSISAGLFLENLYCSLLAPVDKVNSALGAYMRSMDRMACGRAAEQFYNAGFVVGSYSSGRIIVLVREGERERAAQLALKIGMIPPFEPELEAEE</sequence>
<protein>
    <submittedName>
        <fullName evidence="1">Uncharacterized protein</fullName>
    </submittedName>
</protein>